<dbReference type="Gene3D" id="1.20.1250.20">
    <property type="entry name" value="MFS general substrate transporter like domains"/>
    <property type="match status" value="2"/>
</dbReference>
<evidence type="ECO:0000256" key="2">
    <source>
        <dbReference type="ARBA" id="ARBA00022448"/>
    </source>
</evidence>
<dbReference type="GO" id="GO:0022857">
    <property type="term" value="F:transmembrane transporter activity"/>
    <property type="evidence" value="ECO:0007669"/>
    <property type="project" value="InterPro"/>
</dbReference>
<sequence length="390" mass="42817">MRYWRLLLFISVAELFAMSLWFSASAVIESLVRYWDLTVWQSSSMTVAVQIGFIIGAFGSSLLGLQDRYSSRKIFIWAGLFGAGMNVLLIITSSANIAILLRLLTGIALAGIYPTAVKLISTAYEKQRGFAIGVSIAALTVGSAMPHLIRFFFQQIEWQIVIISSSILALFASLIMLFFVSEPRKIAHTTEVSFKIFKEVISNKPVMLANYGYFGHMWELYAMWTWMPLFLGVAITKSHSSMSLAMSSILAFFIIGIAGGVGSIIGGYVAERIGKTKLTIYAMAISATCAILIGLTLQRSIWLTVLLALIWGASVIADSGQFSAIITEFAQDHTVGTALAFQMAVGYVITIISINLITELEKLIGWQFVFTSLAIGPILGMIAMVRLQKY</sequence>
<keyword evidence="2" id="KW-0813">Transport</keyword>
<feature type="transmembrane region" description="Helical" evidence="6">
    <location>
        <begin position="364"/>
        <end position="385"/>
    </location>
</feature>
<feature type="transmembrane region" description="Helical" evidence="6">
    <location>
        <begin position="301"/>
        <end position="326"/>
    </location>
</feature>
<dbReference type="RefSeq" id="WP_126659697.1">
    <property type="nucleotide sequence ID" value="NZ_RYYR01000019.1"/>
</dbReference>
<proteinExistence type="predicted"/>
<accession>A0A3S0P333</accession>
<protein>
    <submittedName>
        <fullName evidence="8">MFS transporter</fullName>
    </submittedName>
</protein>
<feature type="domain" description="Major facilitator superfamily (MFS) profile" evidence="7">
    <location>
        <begin position="1"/>
        <end position="390"/>
    </location>
</feature>
<feature type="transmembrane region" description="Helical" evidence="6">
    <location>
        <begin position="42"/>
        <end position="65"/>
    </location>
</feature>
<dbReference type="AlphaFoldDB" id="A0A3S0P333"/>
<dbReference type="InterPro" id="IPR020846">
    <property type="entry name" value="MFS_dom"/>
</dbReference>
<feature type="transmembrane region" description="Helical" evidence="6">
    <location>
        <begin position="158"/>
        <end position="180"/>
    </location>
</feature>
<feature type="transmembrane region" description="Helical" evidence="6">
    <location>
        <begin position="74"/>
        <end position="91"/>
    </location>
</feature>
<comment type="caution">
    <text evidence="8">The sequence shown here is derived from an EMBL/GenBank/DDBJ whole genome shotgun (WGS) entry which is preliminary data.</text>
</comment>
<dbReference type="PROSITE" id="PS50850">
    <property type="entry name" value="MFS"/>
    <property type="match status" value="1"/>
</dbReference>
<evidence type="ECO:0000256" key="5">
    <source>
        <dbReference type="ARBA" id="ARBA00023136"/>
    </source>
</evidence>
<reference evidence="8 9" key="1">
    <citation type="submission" date="2018-12" db="EMBL/GenBank/DDBJ databases">
        <title>Lysinibacillus antri sp. nov., isolated from a cave soil.</title>
        <authorList>
            <person name="Narsing Rao M.P."/>
            <person name="Zhang H."/>
            <person name="Dong Z.-Y."/>
            <person name="Niu X.-K."/>
            <person name="Zhang K."/>
            <person name="Fang B.-Z."/>
            <person name="Kang Y.-Q."/>
            <person name="Xiao M."/>
            <person name="Li W.-J."/>
        </authorList>
    </citation>
    <scope>NUCLEOTIDE SEQUENCE [LARGE SCALE GENOMIC DNA]</scope>
    <source>
        <strain evidence="8 9">SYSU K30002</strain>
    </source>
</reference>
<dbReference type="SUPFAM" id="SSF103473">
    <property type="entry name" value="MFS general substrate transporter"/>
    <property type="match status" value="1"/>
</dbReference>
<dbReference type="InterPro" id="IPR011701">
    <property type="entry name" value="MFS"/>
</dbReference>
<comment type="subcellular location">
    <subcellularLocation>
        <location evidence="1">Cell membrane</location>
        <topology evidence="1">Multi-pass membrane protein</topology>
    </subcellularLocation>
</comment>
<feature type="transmembrane region" description="Helical" evidence="6">
    <location>
        <begin position="242"/>
        <end position="266"/>
    </location>
</feature>
<dbReference type="PANTHER" id="PTHR23521:SF3">
    <property type="entry name" value="MFS TRANSPORTER"/>
    <property type="match status" value="1"/>
</dbReference>
<keyword evidence="5 6" id="KW-0472">Membrane</keyword>
<evidence type="ECO:0000259" key="7">
    <source>
        <dbReference type="PROSITE" id="PS50850"/>
    </source>
</evidence>
<evidence type="ECO:0000256" key="4">
    <source>
        <dbReference type="ARBA" id="ARBA00022989"/>
    </source>
</evidence>
<evidence type="ECO:0000256" key="1">
    <source>
        <dbReference type="ARBA" id="ARBA00004651"/>
    </source>
</evidence>
<dbReference type="GO" id="GO:0005886">
    <property type="term" value="C:plasma membrane"/>
    <property type="evidence" value="ECO:0007669"/>
    <property type="project" value="UniProtKB-SubCell"/>
</dbReference>
<organism evidence="8 9">
    <name type="scientific">Lysinibacillus antri</name>
    <dbReference type="NCBI Taxonomy" id="2498145"/>
    <lineage>
        <taxon>Bacteria</taxon>
        <taxon>Bacillati</taxon>
        <taxon>Bacillota</taxon>
        <taxon>Bacilli</taxon>
        <taxon>Bacillales</taxon>
        <taxon>Bacillaceae</taxon>
        <taxon>Lysinibacillus</taxon>
    </lineage>
</organism>
<evidence type="ECO:0000256" key="3">
    <source>
        <dbReference type="ARBA" id="ARBA00022692"/>
    </source>
</evidence>
<feature type="transmembrane region" description="Helical" evidence="6">
    <location>
        <begin position="278"/>
        <end position="295"/>
    </location>
</feature>
<feature type="transmembrane region" description="Helical" evidence="6">
    <location>
        <begin position="338"/>
        <end position="358"/>
    </location>
</feature>
<feature type="transmembrane region" description="Helical" evidence="6">
    <location>
        <begin position="218"/>
        <end position="236"/>
    </location>
</feature>
<name>A0A3S0P333_9BACI</name>
<feature type="transmembrane region" description="Helical" evidence="6">
    <location>
        <begin position="97"/>
        <end position="117"/>
    </location>
</feature>
<dbReference type="Proteomes" id="UP000287910">
    <property type="component" value="Unassembled WGS sequence"/>
</dbReference>
<dbReference type="PANTHER" id="PTHR23521">
    <property type="entry name" value="TRANSPORTER MFS SUPERFAMILY"/>
    <property type="match status" value="1"/>
</dbReference>
<keyword evidence="9" id="KW-1185">Reference proteome</keyword>
<feature type="transmembrane region" description="Helical" evidence="6">
    <location>
        <begin position="129"/>
        <end position="152"/>
    </location>
</feature>
<dbReference type="InterPro" id="IPR036259">
    <property type="entry name" value="MFS_trans_sf"/>
</dbReference>
<dbReference type="Pfam" id="PF07690">
    <property type="entry name" value="MFS_1"/>
    <property type="match status" value="1"/>
</dbReference>
<gene>
    <name evidence="8" type="ORF">EK386_13455</name>
</gene>
<dbReference type="EMBL" id="RYYR01000019">
    <property type="protein sequence ID" value="RUL50755.1"/>
    <property type="molecule type" value="Genomic_DNA"/>
</dbReference>
<keyword evidence="3 6" id="KW-0812">Transmembrane</keyword>
<evidence type="ECO:0000313" key="8">
    <source>
        <dbReference type="EMBL" id="RUL50755.1"/>
    </source>
</evidence>
<keyword evidence="4 6" id="KW-1133">Transmembrane helix</keyword>
<evidence type="ECO:0000313" key="9">
    <source>
        <dbReference type="Proteomes" id="UP000287910"/>
    </source>
</evidence>
<evidence type="ECO:0000256" key="6">
    <source>
        <dbReference type="SAM" id="Phobius"/>
    </source>
</evidence>